<dbReference type="RefSeq" id="WP_009135663.1">
    <property type="nucleotide sequence ID" value="NZ_JH594596.1"/>
</dbReference>
<dbReference type="PATRIC" id="fig|742817.3.peg.541"/>
<comment type="caution">
    <text evidence="10">The sequence shown here is derived from an EMBL/GenBank/DDBJ whole genome shotgun (WGS) entry which is preliminary data.</text>
</comment>
<evidence type="ECO:0000256" key="5">
    <source>
        <dbReference type="ARBA" id="ARBA00035014"/>
    </source>
</evidence>
<evidence type="ECO:0000313" key="11">
    <source>
        <dbReference type="Proteomes" id="UP000004892"/>
    </source>
</evidence>
<dbReference type="InterPro" id="IPR026590">
    <property type="entry name" value="Ssirtuin_cat_dom"/>
</dbReference>
<keyword evidence="11" id="KW-1185">Reference proteome</keyword>
<dbReference type="InterPro" id="IPR041486">
    <property type="entry name" value="ThsA_STALD"/>
</dbReference>
<dbReference type="AlphaFoldDB" id="H1DE23"/>
<keyword evidence="2" id="KW-0520">NAD</keyword>
<dbReference type="GO" id="GO:0051607">
    <property type="term" value="P:defense response to virus"/>
    <property type="evidence" value="ECO:0007669"/>
    <property type="project" value="UniProtKB-KW"/>
</dbReference>
<dbReference type="SUPFAM" id="SSF52467">
    <property type="entry name" value="DHS-like NAD/FAD-binding domain"/>
    <property type="match status" value="1"/>
</dbReference>
<protein>
    <recommendedName>
        <fullName evidence="6">NAD(+) hydrolase ThsA</fullName>
        <ecNumber evidence="4">3.2.2.5</ecNumber>
    </recommendedName>
</protein>
<dbReference type="PROSITE" id="PS50305">
    <property type="entry name" value="SIRTUIN"/>
    <property type="match status" value="1"/>
</dbReference>
<dbReference type="InterPro" id="IPR029035">
    <property type="entry name" value="DHS-like_NAD/FAD-binding_dom"/>
</dbReference>
<dbReference type="GO" id="GO:0003953">
    <property type="term" value="F:NAD+ nucleosidase activity"/>
    <property type="evidence" value="ECO:0007669"/>
    <property type="project" value="UniProtKB-EC"/>
</dbReference>
<dbReference type="eggNOG" id="COG0846">
    <property type="taxonomic scope" value="Bacteria"/>
</dbReference>
<name>H1DE23_9BACT</name>
<dbReference type="EC" id="3.2.2.5" evidence="4"/>
<dbReference type="CDD" id="cd01406">
    <property type="entry name" value="SIR2-like"/>
    <property type="match status" value="1"/>
</dbReference>
<keyword evidence="1" id="KW-0378">Hydrolase</keyword>
<evidence type="ECO:0000313" key="10">
    <source>
        <dbReference type="EMBL" id="EHP50820.1"/>
    </source>
</evidence>
<dbReference type="EMBL" id="ADMC01000005">
    <property type="protein sequence ID" value="EHP50820.1"/>
    <property type="molecule type" value="Genomic_DNA"/>
</dbReference>
<evidence type="ECO:0000256" key="4">
    <source>
        <dbReference type="ARBA" id="ARBA00034327"/>
    </source>
</evidence>
<reference evidence="10 11" key="1">
    <citation type="submission" date="2012-01" db="EMBL/GenBank/DDBJ databases">
        <title>The Genome Sequence of Odoribacter laneus YIT 12061.</title>
        <authorList>
            <consortium name="The Broad Institute Genome Sequencing Platform"/>
            <person name="Earl A."/>
            <person name="Ward D."/>
            <person name="Feldgarden M."/>
            <person name="Gevers D."/>
            <person name="Morotomi M."/>
            <person name="Young S.K."/>
            <person name="Zeng Q."/>
            <person name="Gargeya S."/>
            <person name="Fitzgerald M."/>
            <person name="Haas B."/>
            <person name="Abouelleil A."/>
            <person name="Alvarado L."/>
            <person name="Arachchi H.M."/>
            <person name="Berlin A."/>
            <person name="Chapman S.B."/>
            <person name="Gearin G."/>
            <person name="Goldberg J."/>
            <person name="Griggs A."/>
            <person name="Gujja S."/>
            <person name="Hansen M."/>
            <person name="Heiman D."/>
            <person name="Howarth C."/>
            <person name="Larimer J."/>
            <person name="Lui A."/>
            <person name="MacDonald P.J.P."/>
            <person name="McCowen C."/>
            <person name="Montmayeur A."/>
            <person name="Murphy C."/>
            <person name="Neiman D."/>
            <person name="Pearson M."/>
            <person name="Priest M."/>
            <person name="Roberts A."/>
            <person name="Saif S."/>
            <person name="Shea T."/>
            <person name="Sisk P."/>
            <person name="Stolte C."/>
            <person name="Sykes S."/>
            <person name="Wortman J."/>
            <person name="Nusbaum C."/>
            <person name="Birren B."/>
        </authorList>
    </citation>
    <scope>NUCLEOTIDE SEQUENCE [LARGE SCALE GENOMIC DNA]</scope>
    <source>
        <strain evidence="10 11">YIT 12061</strain>
    </source>
</reference>
<dbReference type="Proteomes" id="UP000004892">
    <property type="component" value="Unassembled WGS sequence"/>
</dbReference>
<sequence>MKAEFESFVRDFVNHLRDNNVAIFAGAGLSKAAGYVNWKELLEEIAEDVGLKIELEDDLISLAQYHVNQNNRHKINQKILDEFVEGSNPTENHVILSRLPIATYWTTNYDKLLEDSLAKNHKRYDVKIRETDFHHSIHRRDAVIYKMHGDVSNPSEAVITKEDYERYYLYHNSFLTALNGDLTTKTFLFLGFSFTDPNITYIISRLNNVIDKKSSRQHYLFLKRPIIGDSNITNEAELDYAKTKQRLLIDDLKIRYNIKALLIDEFSEITDVLKEIERRYKKQTIFISGSSCGEYGRFGEKRATDFIHNLTKQIIQKSYTIVNGFGVGVGSAVINGALDAIDSEPQKFSDSQLVMKPFPQFVPEGKNIQELWEAYRKRIIPIAGIAIFVFGNKKDTTGNVVLADGVKKEFNIAIENGVIPIPIAATGYMSKEIFDIISEDSSKYLAPYNWLWKELCQMDSDVISEDEIIDKVINIILKLNK</sequence>
<evidence type="ECO:0000259" key="9">
    <source>
        <dbReference type="PROSITE" id="PS50305"/>
    </source>
</evidence>
<keyword evidence="3" id="KW-0051">Antiviral defense</keyword>
<evidence type="ECO:0000256" key="7">
    <source>
        <dbReference type="ARBA" id="ARBA00047575"/>
    </source>
</evidence>
<dbReference type="Pfam" id="PF18185">
    <property type="entry name" value="STALD"/>
    <property type="match status" value="1"/>
</dbReference>
<dbReference type="STRING" id="742817.HMPREF9449_00509"/>
<feature type="domain" description="Deacetylase sirtuin-type" evidence="9">
    <location>
        <begin position="2"/>
        <end position="283"/>
    </location>
</feature>
<organism evidence="10 11">
    <name type="scientific">Odoribacter laneus YIT 12061</name>
    <dbReference type="NCBI Taxonomy" id="742817"/>
    <lineage>
        <taxon>Bacteria</taxon>
        <taxon>Pseudomonadati</taxon>
        <taxon>Bacteroidota</taxon>
        <taxon>Bacteroidia</taxon>
        <taxon>Bacteroidales</taxon>
        <taxon>Odoribacteraceae</taxon>
        <taxon>Odoribacter</taxon>
    </lineage>
</organism>
<accession>H1DE23</accession>
<dbReference type="Pfam" id="PF13289">
    <property type="entry name" value="SIR2_2"/>
    <property type="match status" value="1"/>
</dbReference>
<evidence type="ECO:0000256" key="8">
    <source>
        <dbReference type="PROSITE-ProRule" id="PRU00236"/>
    </source>
</evidence>
<comment type="similarity">
    <text evidence="5">Belongs to the soluble Thoeris ThsA family.</text>
</comment>
<dbReference type="GeneID" id="98068162"/>
<dbReference type="HOGENOM" id="CLU_028011_0_0_10"/>
<comment type="catalytic activity">
    <reaction evidence="7">
        <text>NAD(+) + H2O = ADP-D-ribose + nicotinamide + H(+)</text>
        <dbReference type="Rhea" id="RHEA:16301"/>
        <dbReference type="ChEBI" id="CHEBI:15377"/>
        <dbReference type="ChEBI" id="CHEBI:15378"/>
        <dbReference type="ChEBI" id="CHEBI:17154"/>
        <dbReference type="ChEBI" id="CHEBI:57540"/>
        <dbReference type="ChEBI" id="CHEBI:57967"/>
        <dbReference type="EC" id="3.2.2.5"/>
    </reaction>
    <physiologicalReaction direction="left-to-right" evidence="7">
        <dbReference type="Rhea" id="RHEA:16302"/>
    </physiologicalReaction>
</comment>
<evidence type="ECO:0000256" key="6">
    <source>
        <dbReference type="ARBA" id="ARBA00035033"/>
    </source>
</evidence>
<comment type="caution">
    <text evidence="8">Lacks conserved residue(s) required for the propagation of feature annotation.</text>
</comment>
<gene>
    <name evidence="10" type="ORF">HMPREF9449_00509</name>
</gene>
<proteinExistence type="inferred from homology"/>
<evidence type="ECO:0000256" key="1">
    <source>
        <dbReference type="ARBA" id="ARBA00022801"/>
    </source>
</evidence>
<evidence type="ECO:0000256" key="3">
    <source>
        <dbReference type="ARBA" id="ARBA00023118"/>
    </source>
</evidence>
<evidence type="ECO:0000256" key="2">
    <source>
        <dbReference type="ARBA" id="ARBA00023027"/>
    </source>
</evidence>